<evidence type="ECO:0000313" key="1">
    <source>
        <dbReference type="EMBL" id="HAV92584.1"/>
    </source>
</evidence>
<dbReference type="EMBL" id="DMZY01000157">
    <property type="protein sequence ID" value="HAV92584.1"/>
    <property type="molecule type" value="Genomic_DNA"/>
</dbReference>
<dbReference type="PANTHER" id="PTHR35984:SF1">
    <property type="entry name" value="PERIPLASMIC SERINE PROTEASE"/>
    <property type="match status" value="1"/>
</dbReference>
<dbReference type="InterPro" id="IPR002825">
    <property type="entry name" value="Pept_S49_ser-pept_pro"/>
</dbReference>
<evidence type="ECO:0008006" key="3">
    <source>
        <dbReference type="Google" id="ProtNLM"/>
    </source>
</evidence>
<dbReference type="InterPro" id="IPR029045">
    <property type="entry name" value="ClpP/crotonase-like_dom_sf"/>
</dbReference>
<name>A0A350HAL8_UNCW3</name>
<proteinExistence type="predicted"/>
<protein>
    <recommendedName>
        <fullName evidence="3">Serine protease</fullName>
    </recommendedName>
</protein>
<dbReference type="AlphaFoldDB" id="A0A350HAL8"/>
<reference evidence="1 2" key="1">
    <citation type="journal article" date="2018" name="Nat. Biotechnol.">
        <title>A standardized bacterial taxonomy based on genome phylogeny substantially revises the tree of life.</title>
        <authorList>
            <person name="Parks D.H."/>
            <person name="Chuvochina M."/>
            <person name="Waite D.W."/>
            <person name="Rinke C."/>
            <person name="Skarshewski A."/>
            <person name="Chaumeil P.A."/>
            <person name="Hugenholtz P."/>
        </authorList>
    </citation>
    <scope>NUCLEOTIDE SEQUENCE [LARGE SCALE GENOMIC DNA]</scope>
    <source>
        <strain evidence="1">UBA9956</strain>
    </source>
</reference>
<dbReference type="Gene3D" id="3.90.226.10">
    <property type="entry name" value="2-enoyl-CoA Hydratase, Chain A, domain 1"/>
    <property type="match status" value="1"/>
</dbReference>
<organism evidence="1 2">
    <name type="scientific">candidate division WOR-3 bacterium</name>
    <dbReference type="NCBI Taxonomy" id="2052148"/>
    <lineage>
        <taxon>Bacteria</taxon>
        <taxon>Bacteria division WOR-3</taxon>
    </lineage>
</organism>
<feature type="non-terminal residue" evidence="1">
    <location>
        <position position="234"/>
    </location>
</feature>
<evidence type="ECO:0000313" key="2">
    <source>
        <dbReference type="Proteomes" id="UP000264062"/>
    </source>
</evidence>
<accession>A0A350HAL8</accession>
<dbReference type="GO" id="GO:0016020">
    <property type="term" value="C:membrane"/>
    <property type="evidence" value="ECO:0007669"/>
    <property type="project" value="InterPro"/>
</dbReference>
<gene>
    <name evidence="1" type="ORF">DCW38_05320</name>
</gene>
<sequence length="234" mass="26765">MPEFARIQDWHDYINQCRQENKSLDGVTLFNLRKECYSKIEKHLNRSLIIYATKIVAVNVPNYIDIGDVDGFTDLVNSISKEKKEIAVMIHSPGGFPDATERIVNILRNRFDDVIYLIPHSAYSAATMLAMSGNKIIFHPSAAIGPIDPQIGGIPARTFKRGFEKIKQKIVEEGPKSLPVYIPLLEKYSIELLELCDDAEKLSKELVSNWLEQYMFSNSKDKKNNERIKKIVDY</sequence>
<dbReference type="Proteomes" id="UP000264062">
    <property type="component" value="Unassembled WGS sequence"/>
</dbReference>
<dbReference type="PANTHER" id="PTHR35984">
    <property type="entry name" value="PERIPLASMIC SERINE PROTEASE"/>
    <property type="match status" value="1"/>
</dbReference>
<dbReference type="SUPFAM" id="SSF52096">
    <property type="entry name" value="ClpP/crotonase"/>
    <property type="match status" value="1"/>
</dbReference>
<dbReference type="Pfam" id="PF01972">
    <property type="entry name" value="SDH_protease"/>
    <property type="match status" value="1"/>
</dbReference>
<comment type="caution">
    <text evidence="1">The sequence shown here is derived from an EMBL/GenBank/DDBJ whole genome shotgun (WGS) entry which is preliminary data.</text>
</comment>